<name>D4YKC7_9MICO</name>
<sequence length="400" mass="43491">MPYLSLPSIRRLTERAFSRHAEVSGRLGLTVREEARFVRAEAPVSGRPHTSEARMKCMNEKAAAAVRAGAEPRRDRTLADFKDELSPELVKRLSSEIARASASFDRTAFEQCAIEGLEGRELMARMEWIAHALTETMPPAPEDADQVVRAALADGGLQGWASMPVNAYVARAMLDRPDIGLPLLAALTPRYTAEFAIRPFIADPTPTLELLDALVDDESLYVRRSVANHLNDIAKDHPNLVLDTAKRWAATTTQGDFVVRHGLRTLIKRGHPEALTILGFDPAVPIEITNLTCTPSTVAIGEAVTISFTLQAAAATKAAIDYVVHYQGARGLKAGKVFKLSVKDLPAGKSVVLSREHRFGHVSVRKIHPGPHRIEVQVNGRVLDGAVVEVVDDVTSGTSA</sequence>
<organism evidence="1 2">
    <name type="scientific">Brevibacterium mcbrellneri ATCC 49030</name>
    <dbReference type="NCBI Taxonomy" id="585530"/>
    <lineage>
        <taxon>Bacteria</taxon>
        <taxon>Bacillati</taxon>
        <taxon>Actinomycetota</taxon>
        <taxon>Actinomycetes</taxon>
        <taxon>Micrococcales</taxon>
        <taxon>Brevibacteriaceae</taxon>
        <taxon>Brevibacterium</taxon>
    </lineage>
</organism>
<keyword evidence="2" id="KW-1185">Reference proteome</keyword>
<dbReference type="Gene3D" id="1.25.40.290">
    <property type="entry name" value="ARM repeat domains"/>
    <property type="match status" value="1"/>
</dbReference>
<proteinExistence type="predicted"/>
<evidence type="ECO:0008006" key="3">
    <source>
        <dbReference type="Google" id="ProtNLM"/>
    </source>
</evidence>
<reference evidence="1 2" key="1">
    <citation type="submission" date="2010-04" db="EMBL/GenBank/DDBJ databases">
        <authorList>
            <person name="Qin X."/>
            <person name="Bachman B."/>
            <person name="Battles P."/>
            <person name="Bell A."/>
            <person name="Bess C."/>
            <person name="Bickham C."/>
            <person name="Chaboub L."/>
            <person name="Chen D."/>
            <person name="Coyle M."/>
            <person name="Deiros D.R."/>
            <person name="Dinh H."/>
            <person name="Forbes L."/>
            <person name="Fowler G."/>
            <person name="Francisco L."/>
            <person name="Fu Q."/>
            <person name="Gubbala S."/>
            <person name="Hale W."/>
            <person name="Han Y."/>
            <person name="Hemphill L."/>
            <person name="Highlander S.K."/>
            <person name="Hirani K."/>
            <person name="Hogues M."/>
            <person name="Jackson L."/>
            <person name="Jakkamsetti A."/>
            <person name="Javaid M."/>
            <person name="Jiang H."/>
            <person name="Korchina V."/>
            <person name="Kovar C."/>
            <person name="Lara F."/>
            <person name="Lee S."/>
            <person name="Mata R."/>
            <person name="Mathew T."/>
            <person name="Moen C."/>
            <person name="Morales K."/>
            <person name="Munidasa M."/>
            <person name="Nazareth L."/>
            <person name="Ngo R."/>
            <person name="Nguyen L."/>
            <person name="Okwuonu G."/>
            <person name="Ongeri F."/>
            <person name="Patil S."/>
            <person name="Petrosino J."/>
            <person name="Pham C."/>
            <person name="Pham P."/>
            <person name="Pu L.-L."/>
            <person name="Puazo M."/>
            <person name="Raj R."/>
            <person name="Reid J."/>
            <person name="Rouhana J."/>
            <person name="Saada N."/>
            <person name="Shang Y."/>
            <person name="Simmons D."/>
            <person name="Thornton R."/>
            <person name="Warren J."/>
            <person name="Weissenberger G."/>
            <person name="Zhang J."/>
            <person name="Zhang L."/>
            <person name="Zhou C."/>
            <person name="Zhu D."/>
            <person name="Muzny D."/>
            <person name="Worley K."/>
            <person name="Gibbs R."/>
        </authorList>
    </citation>
    <scope>NUCLEOTIDE SEQUENCE [LARGE SCALE GENOMIC DNA]</scope>
    <source>
        <strain evidence="1 2">ATCC 49030</strain>
    </source>
</reference>
<dbReference type="STRING" id="585530.HMPREF0183_0387"/>
<dbReference type="SUPFAM" id="SSF48371">
    <property type="entry name" value="ARM repeat"/>
    <property type="match status" value="1"/>
</dbReference>
<dbReference type="AlphaFoldDB" id="D4YKC7"/>
<dbReference type="eggNOG" id="COG4335">
    <property type="taxonomic scope" value="Bacteria"/>
</dbReference>
<accession>D4YKC7</accession>
<dbReference type="Proteomes" id="UP000005714">
    <property type="component" value="Unassembled WGS sequence"/>
</dbReference>
<evidence type="ECO:0000313" key="1">
    <source>
        <dbReference type="EMBL" id="EFG48419.1"/>
    </source>
</evidence>
<dbReference type="InterPro" id="IPR016024">
    <property type="entry name" value="ARM-type_fold"/>
</dbReference>
<dbReference type="EMBL" id="ADNU01000012">
    <property type="protein sequence ID" value="EFG48419.1"/>
    <property type="molecule type" value="Genomic_DNA"/>
</dbReference>
<comment type="caution">
    <text evidence="1">The sequence shown here is derived from an EMBL/GenBank/DDBJ whole genome shotgun (WGS) entry which is preliminary data.</text>
</comment>
<evidence type="ECO:0000313" key="2">
    <source>
        <dbReference type="Proteomes" id="UP000005714"/>
    </source>
</evidence>
<gene>
    <name evidence="1" type="ORF">HMPREF0183_0387</name>
</gene>
<protein>
    <recommendedName>
        <fullName evidence="3">HEAT repeat protein</fullName>
    </recommendedName>
</protein>